<evidence type="ECO:0008006" key="13">
    <source>
        <dbReference type="Google" id="ProtNLM"/>
    </source>
</evidence>
<dbReference type="GO" id="GO:0004497">
    <property type="term" value="F:monooxygenase activity"/>
    <property type="evidence" value="ECO:0007669"/>
    <property type="project" value="UniProtKB-KW"/>
</dbReference>
<organism evidence="11 12">
    <name type="scientific">Pycnoporus cinnabarinus</name>
    <name type="common">Cinnabar-red polypore</name>
    <name type="synonym">Trametes cinnabarina</name>
    <dbReference type="NCBI Taxonomy" id="5643"/>
    <lineage>
        <taxon>Eukaryota</taxon>
        <taxon>Fungi</taxon>
        <taxon>Dikarya</taxon>
        <taxon>Basidiomycota</taxon>
        <taxon>Agaricomycotina</taxon>
        <taxon>Agaricomycetes</taxon>
        <taxon>Polyporales</taxon>
        <taxon>Polyporaceae</taxon>
        <taxon>Trametes</taxon>
    </lineage>
</organism>
<comment type="similarity">
    <text evidence="3 10">Belongs to the cytochrome P450 family.</text>
</comment>
<protein>
    <recommendedName>
        <fullName evidence="13">Cytochrome P450</fullName>
    </recommendedName>
</protein>
<dbReference type="OrthoDB" id="1470350at2759"/>
<keyword evidence="8 10" id="KW-0503">Monooxygenase</keyword>
<reference evidence="11" key="1">
    <citation type="submission" date="2014-01" db="EMBL/GenBank/DDBJ databases">
        <title>The genome of the white-rot fungus Pycnoporus cinnabarinus: a basidiomycete model with a versatile arsenal for lignocellulosic biomass breakdown.</title>
        <authorList>
            <person name="Levasseur A."/>
            <person name="Lomascolo A."/>
            <person name="Ruiz-Duenas F.J."/>
            <person name="Uzan E."/>
            <person name="Piumi F."/>
            <person name="Kues U."/>
            <person name="Ram A.F.J."/>
            <person name="Murat C."/>
            <person name="Haon M."/>
            <person name="Benoit I."/>
            <person name="Arfi Y."/>
            <person name="Chevret D."/>
            <person name="Drula E."/>
            <person name="Kwon M.J."/>
            <person name="Gouret P."/>
            <person name="Lesage-Meessen L."/>
            <person name="Lombard V."/>
            <person name="Mariette J."/>
            <person name="Noirot C."/>
            <person name="Park J."/>
            <person name="Patyshakuliyeva A."/>
            <person name="Wieneger R.A.B."/>
            <person name="Wosten H.A.B."/>
            <person name="Martin F."/>
            <person name="Coutinho P.M."/>
            <person name="de Vries R."/>
            <person name="Martinez A.T."/>
            <person name="Klopp C."/>
            <person name="Pontarotti P."/>
            <person name="Henrissat B."/>
            <person name="Record E."/>
        </authorList>
    </citation>
    <scope>NUCLEOTIDE SEQUENCE [LARGE SCALE GENOMIC DNA]</scope>
    <source>
        <strain evidence="11">BRFM137</strain>
    </source>
</reference>
<comment type="cofactor">
    <cofactor evidence="1 9">
        <name>heme</name>
        <dbReference type="ChEBI" id="CHEBI:30413"/>
    </cofactor>
</comment>
<evidence type="ECO:0000256" key="7">
    <source>
        <dbReference type="ARBA" id="ARBA00023004"/>
    </source>
</evidence>
<dbReference type="STRING" id="5643.A0A060SCZ0"/>
<feature type="binding site" description="axial binding residue" evidence="9">
    <location>
        <position position="385"/>
    </location>
    <ligand>
        <name>heme</name>
        <dbReference type="ChEBI" id="CHEBI:30413"/>
    </ligand>
    <ligandPart>
        <name>Fe</name>
        <dbReference type="ChEBI" id="CHEBI:18248"/>
    </ligandPart>
</feature>
<comment type="pathway">
    <text evidence="2">Secondary metabolite biosynthesis.</text>
</comment>
<keyword evidence="4 9" id="KW-0349">Heme</keyword>
<accession>A0A060SCZ0</accession>
<dbReference type="Proteomes" id="UP000029665">
    <property type="component" value="Unassembled WGS sequence"/>
</dbReference>
<dbReference type="GO" id="GO:0016705">
    <property type="term" value="F:oxidoreductase activity, acting on paired donors, with incorporation or reduction of molecular oxygen"/>
    <property type="evidence" value="ECO:0007669"/>
    <property type="project" value="InterPro"/>
</dbReference>
<name>A0A060SCZ0_PYCCI</name>
<sequence>MIGVGMLAAEGQMHKRQRRVATAAFSIQQMRSLVPVTFQKGLELKNKWLSLVSEAHDLSPDEKAHGGVKLDVCLWVSRATFDVIGLAGFDYQFNAIHGQTNELFMAYKEMFETAISQQNGGLWDLLALYFPIIDRIWPGERYRVVRKSHEVINRVAGRLVQEKKSKIEESEKAGSIYSGKDLLSALLKSNIAVDLPPDQRISDEDILHNINTFLFAGSDTSSLTMTWLLYLLAKYPDVQERLRAELLGVAPVAPLDSLTEDEIASLYTAIANLPYLEKVVKETLRLIPPVHSSIRVATQEDVIPTSTPVDLRGPGDKVEKANSFVMPKGACVHVPIEAFNLDREVWGPDGWSFNPDRWDKLPEAVKAQPGLYNNILTFSAGPRSCIGVKFSIIEIKMFIYILLTHFKFAEADPVGKANVVLTRPYVMDKHKEGSQCPLFVIPLDNAASPA</sequence>
<keyword evidence="5 9" id="KW-0479">Metal-binding</keyword>
<dbReference type="PRINTS" id="PR00463">
    <property type="entry name" value="EP450I"/>
</dbReference>
<evidence type="ECO:0000256" key="10">
    <source>
        <dbReference type="RuleBase" id="RU000461"/>
    </source>
</evidence>
<keyword evidence="7 9" id="KW-0408">Iron</keyword>
<dbReference type="EMBL" id="CCBP010000111">
    <property type="protein sequence ID" value="CDO72225.1"/>
    <property type="molecule type" value="Genomic_DNA"/>
</dbReference>
<dbReference type="AlphaFoldDB" id="A0A060SCZ0"/>
<evidence type="ECO:0000256" key="4">
    <source>
        <dbReference type="ARBA" id="ARBA00022617"/>
    </source>
</evidence>
<dbReference type="InterPro" id="IPR002401">
    <property type="entry name" value="Cyt_P450_E_grp-I"/>
</dbReference>
<evidence type="ECO:0000313" key="11">
    <source>
        <dbReference type="EMBL" id="CDO72225.1"/>
    </source>
</evidence>
<dbReference type="InterPro" id="IPR036396">
    <property type="entry name" value="Cyt_P450_sf"/>
</dbReference>
<dbReference type="SUPFAM" id="SSF48264">
    <property type="entry name" value="Cytochrome P450"/>
    <property type="match status" value="1"/>
</dbReference>
<dbReference type="PRINTS" id="PR00385">
    <property type="entry name" value="P450"/>
</dbReference>
<dbReference type="Pfam" id="PF00067">
    <property type="entry name" value="p450"/>
    <property type="match status" value="1"/>
</dbReference>
<evidence type="ECO:0000256" key="8">
    <source>
        <dbReference type="ARBA" id="ARBA00023033"/>
    </source>
</evidence>
<dbReference type="PANTHER" id="PTHR24305:SF166">
    <property type="entry name" value="CYTOCHROME P450 12A4, MITOCHONDRIAL-RELATED"/>
    <property type="match status" value="1"/>
</dbReference>
<gene>
    <name evidence="11" type="ORF">BN946_scf184970.g77</name>
</gene>
<evidence type="ECO:0000256" key="3">
    <source>
        <dbReference type="ARBA" id="ARBA00010617"/>
    </source>
</evidence>
<dbReference type="PROSITE" id="PS00086">
    <property type="entry name" value="CYTOCHROME_P450"/>
    <property type="match status" value="1"/>
</dbReference>
<dbReference type="InterPro" id="IPR050121">
    <property type="entry name" value="Cytochrome_P450_monoxygenase"/>
</dbReference>
<comment type="caution">
    <text evidence="11">The sequence shown here is derived from an EMBL/GenBank/DDBJ whole genome shotgun (WGS) entry which is preliminary data.</text>
</comment>
<dbReference type="HOGENOM" id="CLU_001570_5_11_1"/>
<dbReference type="OMA" id="KPWQSRR"/>
<evidence type="ECO:0000256" key="6">
    <source>
        <dbReference type="ARBA" id="ARBA00023002"/>
    </source>
</evidence>
<evidence type="ECO:0000256" key="2">
    <source>
        <dbReference type="ARBA" id="ARBA00005179"/>
    </source>
</evidence>
<evidence type="ECO:0000256" key="1">
    <source>
        <dbReference type="ARBA" id="ARBA00001971"/>
    </source>
</evidence>
<dbReference type="GO" id="GO:0005506">
    <property type="term" value="F:iron ion binding"/>
    <property type="evidence" value="ECO:0007669"/>
    <property type="project" value="InterPro"/>
</dbReference>
<dbReference type="PANTHER" id="PTHR24305">
    <property type="entry name" value="CYTOCHROME P450"/>
    <property type="match status" value="1"/>
</dbReference>
<dbReference type="InterPro" id="IPR017972">
    <property type="entry name" value="Cyt_P450_CS"/>
</dbReference>
<evidence type="ECO:0000256" key="5">
    <source>
        <dbReference type="ARBA" id="ARBA00022723"/>
    </source>
</evidence>
<keyword evidence="6 10" id="KW-0560">Oxidoreductase</keyword>
<dbReference type="GO" id="GO:0020037">
    <property type="term" value="F:heme binding"/>
    <property type="evidence" value="ECO:0007669"/>
    <property type="project" value="InterPro"/>
</dbReference>
<evidence type="ECO:0000313" key="12">
    <source>
        <dbReference type="Proteomes" id="UP000029665"/>
    </source>
</evidence>
<proteinExistence type="inferred from homology"/>
<keyword evidence="12" id="KW-1185">Reference proteome</keyword>
<evidence type="ECO:0000256" key="9">
    <source>
        <dbReference type="PIRSR" id="PIRSR602401-1"/>
    </source>
</evidence>
<dbReference type="InterPro" id="IPR001128">
    <property type="entry name" value="Cyt_P450"/>
</dbReference>
<dbReference type="Gene3D" id="1.10.630.10">
    <property type="entry name" value="Cytochrome P450"/>
    <property type="match status" value="1"/>
</dbReference>